<evidence type="ECO:0000313" key="1">
    <source>
        <dbReference type="EMBL" id="PNR52228.1"/>
    </source>
</evidence>
<dbReference type="EnsemblPlants" id="Pp3c6_6580V3.1">
    <property type="protein sequence ID" value="PAC:32978026.CDS.1"/>
    <property type="gene ID" value="Pp3c6_6580"/>
</dbReference>
<reference evidence="1 3" key="1">
    <citation type="journal article" date="2008" name="Science">
        <title>The Physcomitrella genome reveals evolutionary insights into the conquest of land by plants.</title>
        <authorList>
            <person name="Rensing S."/>
            <person name="Lang D."/>
            <person name="Zimmer A."/>
            <person name="Terry A."/>
            <person name="Salamov A."/>
            <person name="Shapiro H."/>
            <person name="Nishiyama T."/>
            <person name="Perroud P.-F."/>
            <person name="Lindquist E."/>
            <person name="Kamisugi Y."/>
            <person name="Tanahashi T."/>
            <person name="Sakakibara K."/>
            <person name="Fujita T."/>
            <person name="Oishi K."/>
            <person name="Shin-I T."/>
            <person name="Kuroki Y."/>
            <person name="Toyoda A."/>
            <person name="Suzuki Y."/>
            <person name="Hashimoto A."/>
            <person name="Yamaguchi K."/>
            <person name="Sugano A."/>
            <person name="Kohara Y."/>
            <person name="Fujiyama A."/>
            <person name="Anterola A."/>
            <person name="Aoki S."/>
            <person name="Ashton N."/>
            <person name="Barbazuk W.B."/>
            <person name="Barker E."/>
            <person name="Bennetzen J."/>
            <person name="Bezanilla M."/>
            <person name="Blankenship R."/>
            <person name="Cho S.H."/>
            <person name="Dutcher S."/>
            <person name="Estelle M."/>
            <person name="Fawcett J.A."/>
            <person name="Gundlach H."/>
            <person name="Hanada K."/>
            <person name="Heyl A."/>
            <person name="Hicks K.A."/>
            <person name="Hugh J."/>
            <person name="Lohr M."/>
            <person name="Mayer K."/>
            <person name="Melkozernov A."/>
            <person name="Murata T."/>
            <person name="Nelson D."/>
            <person name="Pils B."/>
            <person name="Prigge M."/>
            <person name="Reiss B."/>
            <person name="Renner T."/>
            <person name="Rombauts S."/>
            <person name="Rushton P."/>
            <person name="Sanderfoot A."/>
            <person name="Schween G."/>
            <person name="Shiu S.-H."/>
            <person name="Stueber K."/>
            <person name="Theodoulou F.L."/>
            <person name="Tu H."/>
            <person name="Van de Peer Y."/>
            <person name="Verrier P.J."/>
            <person name="Waters E."/>
            <person name="Wood A."/>
            <person name="Yang L."/>
            <person name="Cove D."/>
            <person name="Cuming A."/>
            <person name="Hasebe M."/>
            <person name="Lucas S."/>
            <person name="Mishler D.B."/>
            <person name="Reski R."/>
            <person name="Grigoriev I."/>
            <person name="Quatrano R.S."/>
            <person name="Boore J.L."/>
        </authorList>
    </citation>
    <scope>NUCLEOTIDE SEQUENCE [LARGE SCALE GENOMIC DNA]</scope>
    <source>
        <strain evidence="2 3">cv. Gransden 2004</strain>
    </source>
</reference>
<organism evidence="1">
    <name type="scientific">Physcomitrium patens</name>
    <name type="common">Spreading-leaved earth moss</name>
    <name type="synonym">Physcomitrella patens</name>
    <dbReference type="NCBI Taxonomy" id="3218"/>
    <lineage>
        <taxon>Eukaryota</taxon>
        <taxon>Viridiplantae</taxon>
        <taxon>Streptophyta</taxon>
        <taxon>Embryophyta</taxon>
        <taxon>Bryophyta</taxon>
        <taxon>Bryophytina</taxon>
        <taxon>Bryopsida</taxon>
        <taxon>Funariidae</taxon>
        <taxon>Funariales</taxon>
        <taxon>Funariaceae</taxon>
        <taxon>Physcomitrium</taxon>
    </lineage>
</organism>
<protein>
    <submittedName>
        <fullName evidence="1 2">Uncharacterized protein</fullName>
    </submittedName>
</protein>
<reference evidence="1 3" key="2">
    <citation type="journal article" date="2018" name="Plant J.">
        <title>The Physcomitrella patens chromosome-scale assembly reveals moss genome structure and evolution.</title>
        <authorList>
            <person name="Lang D."/>
            <person name="Ullrich K.K."/>
            <person name="Murat F."/>
            <person name="Fuchs J."/>
            <person name="Jenkins J."/>
            <person name="Haas F.B."/>
            <person name="Piednoel M."/>
            <person name="Gundlach H."/>
            <person name="Van Bel M."/>
            <person name="Meyberg R."/>
            <person name="Vives C."/>
            <person name="Morata J."/>
            <person name="Symeonidi A."/>
            <person name="Hiss M."/>
            <person name="Muchero W."/>
            <person name="Kamisugi Y."/>
            <person name="Saleh O."/>
            <person name="Blanc G."/>
            <person name="Decker E.L."/>
            <person name="van Gessel N."/>
            <person name="Grimwood J."/>
            <person name="Hayes R.D."/>
            <person name="Graham S.W."/>
            <person name="Gunter L.E."/>
            <person name="McDaniel S.F."/>
            <person name="Hoernstein S.N.W."/>
            <person name="Larsson A."/>
            <person name="Li F.W."/>
            <person name="Perroud P.F."/>
            <person name="Phillips J."/>
            <person name="Ranjan P."/>
            <person name="Rokshar D.S."/>
            <person name="Rothfels C.J."/>
            <person name="Schneider L."/>
            <person name="Shu S."/>
            <person name="Stevenson D.W."/>
            <person name="Thummler F."/>
            <person name="Tillich M."/>
            <person name="Villarreal Aguilar J.C."/>
            <person name="Widiez T."/>
            <person name="Wong G.K."/>
            <person name="Wymore A."/>
            <person name="Zhang Y."/>
            <person name="Zimmer A.D."/>
            <person name="Quatrano R.S."/>
            <person name="Mayer K.F.X."/>
            <person name="Goodstein D."/>
            <person name="Casacuberta J.M."/>
            <person name="Vandepoele K."/>
            <person name="Reski R."/>
            <person name="Cuming A.C."/>
            <person name="Tuskan G.A."/>
            <person name="Maumus F."/>
            <person name="Salse J."/>
            <person name="Schmutz J."/>
            <person name="Rensing S.A."/>
        </authorList>
    </citation>
    <scope>NUCLEOTIDE SEQUENCE [LARGE SCALE GENOMIC DNA]</scope>
    <source>
        <strain evidence="2 3">cv. Gransden 2004</strain>
    </source>
</reference>
<gene>
    <name evidence="1" type="ORF">PHYPA_008602</name>
</gene>
<dbReference type="Proteomes" id="UP000006727">
    <property type="component" value="Chromosome 6"/>
</dbReference>
<dbReference type="AlphaFoldDB" id="A0A2K1KEM2"/>
<sequence>MGEYSHFFFALGLKSSIEGAEPQKSYGVIRIFREVDISGLKVVENEIVEDIVDQLERIKSETIVELEEIKKVVENDLPYILVKNSKT</sequence>
<dbReference type="Gramene" id="Pp3c6_6580V3.1">
    <property type="protein sequence ID" value="PAC:32978026.CDS.1"/>
    <property type="gene ID" value="Pp3c6_6580"/>
</dbReference>
<dbReference type="PaxDb" id="3218-PP1S252_9V6.1"/>
<proteinExistence type="predicted"/>
<dbReference type="EMBL" id="ABEU02000006">
    <property type="protein sequence ID" value="PNR52228.1"/>
    <property type="molecule type" value="Genomic_DNA"/>
</dbReference>
<reference evidence="2" key="3">
    <citation type="submission" date="2020-12" db="UniProtKB">
        <authorList>
            <consortium name="EnsemblPlants"/>
        </authorList>
    </citation>
    <scope>IDENTIFICATION</scope>
</reference>
<accession>A0A2K1KEM2</accession>
<evidence type="ECO:0000313" key="3">
    <source>
        <dbReference type="Proteomes" id="UP000006727"/>
    </source>
</evidence>
<dbReference type="InParanoid" id="A0A2K1KEM2"/>
<keyword evidence="3" id="KW-1185">Reference proteome</keyword>
<name>A0A2K1KEM2_PHYPA</name>
<evidence type="ECO:0000313" key="2">
    <source>
        <dbReference type="EnsemblPlants" id="PAC:32978026.CDS.1"/>
    </source>
</evidence>